<evidence type="ECO:0000256" key="1">
    <source>
        <dbReference type="ARBA" id="ARBA00004123"/>
    </source>
</evidence>
<feature type="domain" description="CCHC FOG-type" evidence="14">
    <location>
        <begin position="1058"/>
        <end position="1091"/>
    </location>
</feature>
<feature type="region of interest" description="Disordered" evidence="12">
    <location>
        <begin position="16"/>
        <end position="68"/>
    </location>
</feature>
<dbReference type="Pfam" id="PF12874">
    <property type="entry name" value="zf-met"/>
    <property type="match status" value="1"/>
</dbReference>
<feature type="compositionally biased region" description="Basic and acidic residues" evidence="12">
    <location>
        <begin position="472"/>
        <end position="489"/>
    </location>
</feature>
<keyword evidence="2" id="KW-0678">Repressor</keyword>
<evidence type="ECO:0000256" key="6">
    <source>
        <dbReference type="ARBA" id="ARBA00022833"/>
    </source>
</evidence>
<accession>A0A336M1V5</accession>
<organism evidence="15">
    <name type="scientific">Culicoides sonorensis</name>
    <name type="common">Biting midge</name>
    <dbReference type="NCBI Taxonomy" id="179676"/>
    <lineage>
        <taxon>Eukaryota</taxon>
        <taxon>Metazoa</taxon>
        <taxon>Ecdysozoa</taxon>
        <taxon>Arthropoda</taxon>
        <taxon>Hexapoda</taxon>
        <taxon>Insecta</taxon>
        <taxon>Pterygota</taxon>
        <taxon>Neoptera</taxon>
        <taxon>Endopterygota</taxon>
        <taxon>Diptera</taxon>
        <taxon>Nematocera</taxon>
        <taxon>Chironomoidea</taxon>
        <taxon>Ceratopogonidae</taxon>
        <taxon>Ceratopogoninae</taxon>
        <taxon>Culicoides</taxon>
        <taxon>Monoculicoides</taxon>
    </lineage>
</organism>
<feature type="compositionally biased region" description="Basic and acidic residues" evidence="12">
    <location>
        <begin position="991"/>
        <end position="1012"/>
    </location>
</feature>
<feature type="compositionally biased region" description="Low complexity" evidence="12">
    <location>
        <begin position="357"/>
        <end position="373"/>
    </location>
</feature>
<feature type="domain" description="C2H2-type" evidence="13">
    <location>
        <begin position="254"/>
        <end position="281"/>
    </location>
</feature>
<dbReference type="PANTHER" id="PTHR12958:SF3">
    <property type="entry name" value="ZINC FINGER PROTEIN USH"/>
    <property type="match status" value="1"/>
</dbReference>
<dbReference type="InterPro" id="IPR036236">
    <property type="entry name" value="Znf_C2H2_sf"/>
</dbReference>
<evidence type="ECO:0000256" key="8">
    <source>
        <dbReference type="ARBA" id="ARBA00023125"/>
    </source>
</evidence>
<evidence type="ECO:0000256" key="12">
    <source>
        <dbReference type="SAM" id="MobiDB-lite"/>
    </source>
</evidence>
<keyword evidence="4" id="KW-0677">Repeat</keyword>
<keyword evidence="10" id="KW-0539">Nucleus</keyword>
<dbReference type="GO" id="GO:0030154">
    <property type="term" value="P:cell differentiation"/>
    <property type="evidence" value="ECO:0007669"/>
    <property type="project" value="UniProtKB-ARBA"/>
</dbReference>
<evidence type="ECO:0000259" key="13">
    <source>
        <dbReference type="PROSITE" id="PS50157"/>
    </source>
</evidence>
<dbReference type="VEuPathDB" id="VectorBase:CSON010079"/>
<dbReference type="EMBL" id="UFQT01000408">
    <property type="protein sequence ID" value="SSX24030.1"/>
    <property type="molecule type" value="Genomic_DNA"/>
</dbReference>
<feature type="region of interest" description="Disordered" evidence="12">
    <location>
        <begin position="337"/>
        <end position="379"/>
    </location>
</feature>
<dbReference type="FunFam" id="3.30.160.60:FF:000100">
    <property type="entry name" value="Zinc finger 45-like"/>
    <property type="match status" value="1"/>
</dbReference>
<keyword evidence="3" id="KW-0479">Metal-binding</keyword>
<keyword evidence="6" id="KW-0862">Zinc</keyword>
<keyword evidence="9" id="KW-0804">Transcription</keyword>
<dbReference type="GO" id="GO:0009653">
    <property type="term" value="P:anatomical structure morphogenesis"/>
    <property type="evidence" value="ECO:0007669"/>
    <property type="project" value="UniProtKB-ARBA"/>
</dbReference>
<dbReference type="InterPro" id="IPR039746">
    <property type="entry name" value="FOG"/>
</dbReference>
<gene>
    <name evidence="15" type="primary">CSON010079</name>
</gene>
<feature type="domain" description="CCHC FOG-type" evidence="14">
    <location>
        <begin position="182"/>
        <end position="215"/>
    </location>
</feature>
<evidence type="ECO:0000256" key="10">
    <source>
        <dbReference type="ARBA" id="ARBA00023242"/>
    </source>
</evidence>
<keyword evidence="7" id="KW-0805">Transcription regulation</keyword>
<dbReference type="Pfam" id="PF13909">
    <property type="entry name" value="zf-H2C2_5"/>
    <property type="match status" value="1"/>
</dbReference>
<dbReference type="PROSITE" id="PS50157">
    <property type="entry name" value="ZINC_FINGER_C2H2_2"/>
    <property type="match status" value="3"/>
</dbReference>
<evidence type="ECO:0000256" key="3">
    <source>
        <dbReference type="ARBA" id="ARBA00022723"/>
    </source>
</evidence>
<feature type="domain" description="CCHC FOG-type" evidence="14">
    <location>
        <begin position="735"/>
        <end position="768"/>
    </location>
</feature>
<name>A0A336M1V5_CULSO</name>
<dbReference type="InterPro" id="IPR013087">
    <property type="entry name" value="Znf_C2H2_type"/>
</dbReference>
<dbReference type="PANTHER" id="PTHR12958">
    <property type="entry name" value="FRIEND OF GATA2-RELATED"/>
    <property type="match status" value="1"/>
</dbReference>
<feature type="compositionally biased region" description="Low complexity" evidence="12">
    <location>
        <begin position="40"/>
        <end position="68"/>
    </location>
</feature>
<feature type="domain" description="C2H2-type" evidence="13">
    <location>
        <begin position="817"/>
        <end position="844"/>
    </location>
</feature>
<feature type="region of interest" description="Disordered" evidence="12">
    <location>
        <begin position="556"/>
        <end position="582"/>
    </location>
</feature>
<dbReference type="GO" id="GO:0007507">
    <property type="term" value="P:heart development"/>
    <property type="evidence" value="ECO:0007669"/>
    <property type="project" value="TreeGrafter"/>
</dbReference>
<reference evidence="15" key="1">
    <citation type="submission" date="2018-07" db="EMBL/GenBank/DDBJ databases">
        <authorList>
            <person name="Quirk P.G."/>
            <person name="Krulwich T.A."/>
        </authorList>
    </citation>
    <scope>NUCLEOTIDE SEQUENCE</scope>
</reference>
<feature type="domain" description="CCHC FOG-type" evidence="14">
    <location>
        <begin position="311"/>
        <end position="344"/>
    </location>
</feature>
<dbReference type="PROSITE" id="PS51810">
    <property type="entry name" value="ZF_CCHC_FOG"/>
    <property type="match status" value="5"/>
</dbReference>
<dbReference type="GO" id="GO:0008270">
    <property type="term" value="F:zinc ion binding"/>
    <property type="evidence" value="ECO:0007669"/>
    <property type="project" value="UniProtKB-KW"/>
</dbReference>
<dbReference type="GO" id="GO:0000122">
    <property type="term" value="P:negative regulation of transcription by RNA polymerase II"/>
    <property type="evidence" value="ECO:0007669"/>
    <property type="project" value="TreeGrafter"/>
</dbReference>
<evidence type="ECO:0000256" key="7">
    <source>
        <dbReference type="ARBA" id="ARBA00023015"/>
    </source>
</evidence>
<feature type="region of interest" description="Disordered" evidence="12">
    <location>
        <begin position="894"/>
        <end position="917"/>
    </location>
</feature>
<sequence length="1130" mass="123790">MHPKILRFKKWCETARKREDEENQTTELAGSCDTETSDLNANSNPSSPSQISARSASPSSQISETPSSIDNKYLDVELELAKSLQQQQQNEKPKLRLNISLAADPASNPEAKDIKTIVSESCVGDESPSPPSISSVDGKSRNKLHHHLQNNIRSETQSNINSLSVVPINVSSLEPVPTPPIQPRIPMYTCIPCGINFSSASTLEAHQTYYCSHRKDQDEPIPALPKAANSVTGTDHSSTSAEPPTKAQKTGKQYACTQCSYSADKKVSLNRHMRMHQSSPASSSITSNGADDNILNNLTPSQINSVSVGVIQVPVDRYCTDCDIRFSSTKTYRAHKQHYCQSRHRDGIPNINPPPNISQKSTSSQKSGSQSPSETTNKANVDQVMTQPFLALPTNPIIIVPYSILRGASVIPLTSIASNLAANSDHTCFMLQNGSLEPIAYSLTGQVMANQMKVPSREPTPSNNVTALNERPTADVLKDVNNKKSEGSSKDPSTPLDLSVRRFSPALSLRERSLSLASAISSEHFRMEFENLMESKENLSVSGDSVTPEQIVCAPSLPGSPPLTPSPKRRHSNSPRTISASVSPVALPTSPLMLRSQLPNIPSELLALRLSENPALINELRMRLSNSSSSTSVNKNSDLVAQLSPFLEQKMKRPESASPVSPAILSSGAPIAPIPPQIFVKKGSSKCKECNIVFCKQENYIAHKKHYCSARNLDDADNVKVSPPLSPNSQSSPNQLSYQQLICGACGIKFTSLDNLNAHMMYYCPKRVELQQQVQHHQNNASSSSGQSSASAKEKCGKCKTIHEHGQSCPANNSNSYKCPICEVVSPNSTEARRHIETHGGIKAFRCSLCRYKGNTLRGMRTHIRMHFDKKGGECNEENYITCIIEEDRIEIPPNSQSNSILSTSKNTTPSPAPSISPVVTQPTQMYYCESCKYSSTFKGNVARHTKLLHGSHGLINSTSPLIGEGGEPLICNGDSVNNEDEHDENMEHEITTIKKEPEDDQKSPEENDSERAISPPLVEPQITIKIEENHTPSPSQSPAITIPEPKLIASPDKQFTIEEDKSNYCEICDIKFNFLKTYLAHKQYYCKSSNVPPENNIFKNVTAVKNNANNQTVVTRAAETPTIIKKIKK</sequence>
<feature type="compositionally biased region" description="Polar residues" evidence="12">
    <location>
        <begin position="894"/>
        <end position="910"/>
    </location>
</feature>
<evidence type="ECO:0000256" key="5">
    <source>
        <dbReference type="ARBA" id="ARBA00022771"/>
    </source>
</evidence>
<feature type="domain" description="CCHC FOG-type" evidence="14">
    <location>
        <begin position="679"/>
        <end position="712"/>
    </location>
</feature>
<proteinExistence type="predicted"/>
<dbReference type="Gene3D" id="3.30.160.60">
    <property type="entry name" value="Classic Zinc Finger"/>
    <property type="match status" value="3"/>
</dbReference>
<dbReference type="InterPro" id="IPR034731">
    <property type="entry name" value="Znf_CCHC_FOG"/>
</dbReference>
<dbReference type="GO" id="GO:0061629">
    <property type="term" value="F:RNA polymerase II-specific DNA-binding transcription factor binding"/>
    <property type="evidence" value="ECO:0007669"/>
    <property type="project" value="InterPro"/>
</dbReference>
<comment type="subcellular location">
    <subcellularLocation>
        <location evidence="1">Nucleus</location>
    </subcellularLocation>
</comment>
<feature type="domain" description="C2H2-type" evidence="13">
    <location>
        <begin position="188"/>
        <end position="218"/>
    </location>
</feature>
<evidence type="ECO:0000256" key="2">
    <source>
        <dbReference type="ARBA" id="ARBA00022491"/>
    </source>
</evidence>
<keyword evidence="8" id="KW-0238">DNA-binding</keyword>
<dbReference type="SUPFAM" id="SSF57667">
    <property type="entry name" value="beta-beta-alpha zinc fingers"/>
    <property type="match status" value="6"/>
</dbReference>
<dbReference type="GO" id="GO:0005634">
    <property type="term" value="C:nucleus"/>
    <property type="evidence" value="ECO:0007669"/>
    <property type="project" value="UniProtKB-SubCell"/>
</dbReference>
<protein>
    <submittedName>
        <fullName evidence="15">CSON010079 protein</fullName>
    </submittedName>
</protein>
<feature type="compositionally biased region" description="Polar residues" evidence="12">
    <location>
        <begin position="25"/>
        <end position="39"/>
    </location>
</feature>
<feature type="region of interest" description="Disordered" evidence="12">
    <location>
        <begin position="216"/>
        <end position="249"/>
    </location>
</feature>
<evidence type="ECO:0000259" key="14">
    <source>
        <dbReference type="PROSITE" id="PS51810"/>
    </source>
</evidence>
<dbReference type="GO" id="GO:0003677">
    <property type="term" value="F:DNA binding"/>
    <property type="evidence" value="ECO:0007669"/>
    <property type="project" value="UniProtKB-KW"/>
</dbReference>
<feature type="region of interest" description="Disordered" evidence="12">
    <location>
        <begin position="455"/>
        <end position="498"/>
    </location>
</feature>
<evidence type="ECO:0000256" key="11">
    <source>
        <dbReference type="PROSITE-ProRule" id="PRU00042"/>
    </source>
</evidence>
<feature type="compositionally biased region" description="Polar residues" evidence="12">
    <location>
        <begin position="229"/>
        <end position="249"/>
    </location>
</feature>
<feature type="region of interest" description="Disordered" evidence="12">
    <location>
        <begin position="991"/>
        <end position="1014"/>
    </location>
</feature>
<evidence type="ECO:0000256" key="4">
    <source>
        <dbReference type="ARBA" id="ARBA00022737"/>
    </source>
</evidence>
<dbReference type="GO" id="GO:0045944">
    <property type="term" value="P:positive regulation of transcription by RNA polymerase II"/>
    <property type="evidence" value="ECO:0007669"/>
    <property type="project" value="TreeGrafter"/>
</dbReference>
<dbReference type="AlphaFoldDB" id="A0A336M1V5"/>
<evidence type="ECO:0000256" key="9">
    <source>
        <dbReference type="ARBA" id="ARBA00023163"/>
    </source>
</evidence>
<dbReference type="SMART" id="SM00355">
    <property type="entry name" value="ZnF_C2H2"/>
    <property type="match status" value="8"/>
</dbReference>
<evidence type="ECO:0000313" key="15">
    <source>
        <dbReference type="EMBL" id="SSX24030.1"/>
    </source>
</evidence>
<keyword evidence="5 11" id="KW-0863">Zinc-finger</keyword>